<sequence length="302" mass="35038">MEQLTMYGVLAGLLMLLACTCYAALLYLLKGISRPARVMRFRARSGSGPQSDPPDWLALLLGIRPGRDGNERDAERRQLLAAAGLRIHPVWYRLGRRAALGATLLLLLAVWFLRDVVAQLLSISPYAVMAVLAGLLFCLWLDRPFLEQLQKRRANFIMEEIYAVSRQLLYFAASPLPLHGKLMRCMTYTRLIRQDWQLLLNEWYQDAETAIEHFRLRLGTEEGYGFAETLNYLRLYDNEAYYNLLRRRVDDCKERLELLRDSRKESASYALFVIAALPIMYTFQIFIYPWVQEGQRLFQGLN</sequence>
<dbReference type="Proteomes" id="UP001631969">
    <property type="component" value="Unassembled WGS sequence"/>
</dbReference>
<evidence type="ECO:0000313" key="1">
    <source>
        <dbReference type="EMBL" id="MFM9331767.1"/>
    </source>
</evidence>
<proteinExistence type="predicted"/>
<reference evidence="1" key="1">
    <citation type="submission" date="2024-12" db="EMBL/GenBank/DDBJ databases">
        <authorList>
            <person name="Wu N."/>
        </authorList>
    </citation>
    <scope>NUCLEOTIDE SEQUENCE</scope>
    <source>
        <strain evidence="1">P15</strain>
    </source>
</reference>
<comment type="caution">
    <text evidence="1">The sequence shown here is derived from an EMBL/GenBank/DDBJ whole genome shotgun (WGS) entry which is preliminary data.</text>
</comment>
<evidence type="ECO:0000313" key="2">
    <source>
        <dbReference type="Proteomes" id="UP001631969"/>
    </source>
</evidence>
<dbReference type="EMBL" id="JBJURJ010000022">
    <property type="protein sequence ID" value="MFM9331767.1"/>
    <property type="molecule type" value="Genomic_DNA"/>
</dbReference>
<name>A0ACC7PBM9_9BACL</name>
<organism evidence="1 2">
    <name type="scientific">Paenibacillus mesotrionivorans</name>
    <dbReference type="NCBI Taxonomy" id="3160968"/>
    <lineage>
        <taxon>Bacteria</taxon>
        <taxon>Bacillati</taxon>
        <taxon>Bacillota</taxon>
        <taxon>Bacilli</taxon>
        <taxon>Bacillales</taxon>
        <taxon>Paenibacillaceae</taxon>
        <taxon>Paenibacillus</taxon>
    </lineage>
</organism>
<accession>A0ACC7PBM9</accession>
<keyword evidence="2" id="KW-1185">Reference proteome</keyword>
<gene>
    <name evidence="1" type="ORF">ACI1P1_26055</name>
</gene>
<protein>
    <submittedName>
        <fullName evidence="1">Uncharacterized protein</fullName>
    </submittedName>
</protein>